<gene>
    <name evidence="1" type="ORF">POL58_41060</name>
</gene>
<protein>
    <recommendedName>
        <fullName evidence="3">WG containing repeat-containing protein</fullName>
    </recommendedName>
</protein>
<evidence type="ECO:0000313" key="1">
    <source>
        <dbReference type="EMBL" id="MDC0674209.1"/>
    </source>
</evidence>
<proteinExistence type="predicted"/>
<dbReference type="EMBL" id="JAQNDN010000024">
    <property type="protein sequence ID" value="MDC0674209.1"/>
    <property type="molecule type" value="Genomic_DNA"/>
</dbReference>
<dbReference type="Proteomes" id="UP001217838">
    <property type="component" value="Unassembled WGS sequence"/>
</dbReference>
<accession>A0ABT5BJ75</accession>
<name>A0ABT5BJ75_9BACT</name>
<dbReference type="RefSeq" id="WP_272008258.1">
    <property type="nucleotide sequence ID" value="NZ_JAQNDN010000024.1"/>
</dbReference>
<evidence type="ECO:0000313" key="2">
    <source>
        <dbReference type="Proteomes" id="UP001217838"/>
    </source>
</evidence>
<reference evidence="1 2" key="1">
    <citation type="submission" date="2022-11" db="EMBL/GenBank/DDBJ databases">
        <title>Minimal conservation of predation-associated metabolite biosynthetic gene clusters underscores biosynthetic potential of Myxococcota including descriptions for ten novel species: Archangium lansinium sp. nov., Myxococcus landrumus sp. nov., Nannocystis bai.</title>
        <authorList>
            <person name="Ahearne A."/>
            <person name="Stevens C."/>
            <person name="Dowd S."/>
        </authorList>
    </citation>
    <scope>NUCLEOTIDE SEQUENCE [LARGE SCALE GENOMIC DNA]</scope>
    <source>
        <strain evidence="1 2">NCELM</strain>
    </source>
</reference>
<comment type="caution">
    <text evidence="1">The sequence shown here is derived from an EMBL/GenBank/DDBJ whole genome shotgun (WGS) entry which is preliminary data.</text>
</comment>
<evidence type="ECO:0008006" key="3">
    <source>
        <dbReference type="Google" id="ProtNLM"/>
    </source>
</evidence>
<keyword evidence="2" id="KW-1185">Reference proteome</keyword>
<organism evidence="1 2">
    <name type="scientific">Nannocystis radixulma</name>
    <dbReference type="NCBI Taxonomy" id="2995305"/>
    <lineage>
        <taxon>Bacteria</taxon>
        <taxon>Pseudomonadati</taxon>
        <taxon>Myxococcota</taxon>
        <taxon>Polyangia</taxon>
        <taxon>Nannocystales</taxon>
        <taxon>Nannocystaceae</taxon>
        <taxon>Nannocystis</taxon>
    </lineage>
</organism>
<sequence length="400" mass="42960">MFALAMLVGPGCAANEPPTARAEGARAECYSLAAVPPLGIPEEVSQSFVDLDEDGRVLLDAIPAEDAHSIGKSMQTAFVWAGGEPQAITFDGFFQTHALDMNERGEVLVFASPMAGWVPPWTDAFVWKDGHAVAQIPAPSGRQFQYGWINELGHVALSTAILPVDLGEEPVPPRASLWRDGEVVELGEGEVHAINDADEIVGFDSGAGAVVRWRGSEREELPTLCDSPLTGSTTVLLDAQGRVAALIECEGAWRTMLWEGYDVRELPKLGGAEFRPQDMNDHGEIVGYVYVDVDERFVPALWDGDELVELPLPNGATNGVAENINNQGVLIGQFEDGFFVGSAAGTRALPLDLSWEVLFVGRINERGDIANSVAGEHGYSETTLLWRPTNCEDGTSEAGS</sequence>